<dbReference type="OrthoDB" id="232111at2157"/>
<dbReference type="EMBL" id="AOIQ01000017">
    <property type="protein sequence ID" value="ELZ09234.1"/>
    <property type="molecule type" value="Genomic_DNA"/>
</dbReference>
<gene>
    <name evidence="2" type="ORF">C479_10450</name>
</gene>
<dbReference type="RefSeq" id="WP_007701938.1">
    <property type="nucleotide sequence ID" value="NZ_AOIQ01000017.1"/>
</dbReference>
<accession>M0BHV1</accession>
<dbReference type="STRING" id="1227490.C479_10450"/>
<reference evidence="2 3" key="1">
    <citation type="journal article" date="2014" name="PLoS Genet.">
        <title>Phylogenetically driven sequencing of extremely halophilic archaea reveals strategies for static and dynamic osmo-response.</title>
        <authorList>
            <person name="Becker E.A."/>
            <person name="Seitzer P.M."/>
            <person name="Tritt A."/>
            <person name="Larsen D."/>
            <person name="Krusor M."/>
            <person name="Yao A.I."/>
            <person name="Wu D."/>
            <person name="Madern D."/>
            <person name="Eisen J.A."/>
            <person name="Darling A.E."/>
            <person name="Facciotti M.T."/>
        </authorList>
    </citation>
    <scope>NUCLEOTIDE SEQUENCE [LARGE SCALE GENOMIC DNA]</scope>
    <source>
        <strain evidence="2 3">JCM 14624</strain>
    </source>
</reference>
<feature type="compositionally biased region" description="Acidic residues" evidence="1">
    <location>
        <begin position="1277"/>
        <end position="1294"/>
    </location>
</feature>
<feature type="compositionally biased region" description="Low complexity" evidence="1">
    <location>
        <begin position="1052"/>
        <end position="1064"/>
    </location>
</feature>
<feature type="region of interest" description="Disordered" evidence="1">
    <location>
        <begin position="1272"/>
        <end position="1316"/>
    </location>
</feature>
<evidence type="ECO:0000313" key="3">
    <source>
        <dbReference type="Proteomes" id="UP000011560"/>
    </source>
</evidence>
<name>M0BHV1_9EURY</name>
<proteinExistence type="predicted"/>
<organism evidence="2 3">
    <name type="scientific">Halovivax asiaticus JCM 14624</name>
    <dbReference type="NCBI Taxonomy" id="1227490"/>
    <lineage>
        <taxon>Archaea</taxon>
        <taxon>Methanobacteriati</taxon>
        <taxon>Methanobacteriota</taxon>
        <taxon>Stenosarchaea group</taxon>
        <taxon>Halobacteria</taxon>
        <taxon>Halobacteriales</taxon>
        <taxon>Natrialbaceae</taxon>
        <taxon>Halovivax</taxon>
    </lineage>
</organism>
<dbReference type="PATRIC" id="fig|1227490.4.peg.2131"/>
<protein>
    <submittedName>
        <fullName evidence="2">Uncharacterized protein</fullName>
    </submittedName>
</protein>
<evidence type="ECO:0000256" key="1">
    <source>
        <dbReference type="SAM" id="MobiDB-lite"/>
    </source>
</evidence>
<sequence length="1316" mass="138427">MNTSIQEVGPSELSAAIEPGAVTLVLRAPGVGGSRQLRSLGEAVTGLPETNDVDEQELVVVENFVSAVCDLTEGSVIDYCDQFGRGSLFTRSGGAVLVARPRGFDWLCRSERSVYGRFVERADAVLVVRTPPTAVEPAINAVRERVSKRPVGGLGDEKRAVLLEQVGYPAYAFETPELQQALGWYDATITPGALLSLSKNDGTPALLPADVRRAFGTRHVFGDRDTDSDRAESVWSIDDGLADSLAKLVPSGGLPSRVPHKRSPPILAAVSLVAAGLADDAAWLDSLAQYRVVPAAAEALEIALSLPPGTADHLQVFADDPARTLIQERLGDSVVDEARDVIGEAADALGSPAVAFETIATDPAEYGSSILVGAWHWDGPAALHEAAAERELGAPQTDPDGEIDWPASVDAADLRDAVDGGLVVLSGPKTTGKRRVAASLATELEDWGATVRLPELTHPDHVRTGVAATPDAVVIATYGAEPARIRSEDGIRALAEWVEAGDCAGAVLICDKSNRERLDDIAAQTDCDELATWTDRTEVAFEKTSGITSPDPAAVARELLDAIGWGEVQTPSRRTVDVESVADQSTVAAVSGCPDHALDAELVGQIVAEVVDIIATTHGPDAAQPWLSFVDDLVADVGRNRTADSDEAIRYRGEVYATAIAAVATANPTTDQWVHAVARNVLTLTNETVTPNGRDSVGGEMEPFATAFAGALSTLAQPSDGAAVNHGAVGCVDQVLHEMVGSEGSQFPLHQVYGRAVGAVVRPVEANGEEEKDEKEADEEERWEAIGNGLTTIFSLVRQHAAGSDDWATANALTNGFGSVLGAVAETCPPADLSALITDIESRARNAAQLVGDPDTRTATLEELYVGAIGLWVFEHGCSDEAFGSWIEAVGQGLCRTARAVDDGQPESFVIDTYGRAVRTVVQSGERDRAEQLFPAAHRLADALASGEFVDDEQAFRAALHAKALAAFGDVALASPDEVTQYPYGSNTIPFDDSLGFEDWIALYDEAVLADGVADEIDATCADPMQYLTTVYRDALSTQVQGFDEETADSESSGPTTTGSTDGVTPRDQRTWYRGLEDVIEAKATESNIDPVAFLADVYGGAAANWAADGASSRTQEWIDVLVGSLRSGRESVDGPAASSWDDAVASTHAEVLAAVVIRTDVGERTHDRLVAAVVDEIETMAVAPATVISPVEYVGSVFGNALALVADAPPEEIRFGVTEVLTVLDDSLSFDRIGVERAALLERVGTTAGERVQAGDGGAHAQRLEDGLREAGFDSLADDVADSDGVDGPDEAGGDTVSEADTGDGGPDRTPQRSE</sequence>
<dbReference type="Proteomes" id="UP000011560">
    <property type="component" value="Unassembled WGS sequence"/>
</dbReference>
<feature type="region of interest" description="Disordered" evidence="1">
    <location>
        <begin position="1042"/>
        <end position="1068"/>
    </location>
</feature>
<comment type="caution">
    <text evidence="2">The sequence shown here is derived from an EMBL/GenBank/DDBJ whole genome shotgun (WGS) entry which is preliminary data.</text>
</comment>
<keyword evidence="3" id="KW-1185">Reference proteome</keyword>
<evidence type="ECO:0000313" key="2">
    <source>
        <dbReference type="EMBL" id="ELZ09234.1"/>
    </source>
</evidence>
<feature type="compositionally biased region" description="Basic and acidic residues" evidence="1">
    <location>
        <begin position="1307"/>
        <end position="1316"/>
    </location>
</feature>